<sequence>MSHYFSEKQDVKSDRKIIKYEIENKKFEFLTDNGVFSKTKVDFGTDVMLKVFLRENINKKNQKFDVLDIGCGYGVVSVVLKAFFQKIKTLSSDVNERALELTTENLLKNKVIKDKNDDFEVRKSFAFDNISEKFDVILSNPPIRAGKQTIFQIYEKSFLHLNENGEFYCVIQTKHGAKSTQKKLEEIFGNCETLEINAGYRIFRSVKK</sequence>
<dbReference type="GO" id="GO:0032259">
    <property type="term" value="P:methylation"/>
    <property type="evidence" value="ECO:0007669"/>
    <property type="project" value="UniProtKB-KW"/>
</dbReference>
<evidence type="ECO:0000256" key="2">
    <source>
        <dbReference type="ARBA" id="ARBA00022679"/>
    </source>
</evidence>
<accession>A0A510KF82</accession>
<dbReference type="PANTHER" id="PTHR47816:SF4">
    <property type="entry name" value="RIBOSOMAL RNA SMALL SUBUNIT METHYLTRANSFERASE C"/>
    <property type="match status" value="1"/>
</dbReference>
<keyword evidence="1 4" id="KW-0489">Methyltransferase</keyword>
<dbReference type="Pfam" id="PF05175">
    <property type="entry name" value="MTS"/>
    <property type="match status" value="1"/>
</dbReference>
<dbReference type="RefSeq" id="WP_146964628.1">
    <property type="nucleotide sequence ID" value="NZ_AP019835.1"/>
</dbReference>
<organism evidence="4 5">
    <name type="scientific">Leptotrichia wadei</name>
    <dbReference type="NCBI Taxonomy" id="157687"/>
    <lineage>
        <taxon>Bacteria</taxon>
        <taxon>Fusobacteriati</taxon>
        <taxon>Fusobacteriota</taxon>
        <taxon>Fusobacteriia</taxon>
        <taxon>Fusobacteriales</taxon>
        <taxon>Leptotrichiaceae</taxon>
        <taxon>Leptotrichia</taxon>
    </lineage>
</organism>
<dbReference type="Proteomes" id="UP000321501">
    <property type="component" value="Chromosome"/>
</dbReference>
<dbReference type="GO" id="GO:0008757">
    <property type="term" value="F:S-adenosylmethionine-dependent methyltransferase activity"/>
    <property type="evidence" value="ECO:0007669"/>
    <property type="project" value="InterPro"/>
</dbReference>
<evidence type="ECO:0000256" key="1">
    <source>
        <dbReference type="ARBA" id="ARBA00022603"/>
    </source>
</evidence>
<dbReference type="Gene3D" id="3.40.50.150">
    <property type="entry name" value="Vaccinia Virus protein VP39"/>
    <property type="match status" value="1"/>
</dbReference>
<keyword evidence="2 4" id="KW-0808">Transferase</keyword>
<gene>
    <name evidence="4" type="ORF">JMUB3934_1635</name>
</gene>
<protein>
    <submittedName>
        <fullName evidence="4">Methyltransferase</fullName>
    </submittedName>
</protein>
<dbReference type="InterPro" id="IPR029063">
    <property type="entry name" value="SAM-dependent_MTases_sf"/>
</dbReference>
<dbReference type="InterPro" id="IPR007848">
    <property type="entry name" value="Small_mtfrase_dom"/>
</dbReference>
<name>A0A510KF82_9FUSO</name>
<dbReference type="CDD" id="cd02440">
    <property type="entry name" value="AdoMet_MTases"/>
    <property type="match status" value="1"/>
</dbReference>
<evidence type="ECO:0000313" key="4">
    <source>
        <dbReference type="EMBL" id="BBM50336.1"/>
    </source>
</evidence>
<dbReference type="AlphaFoldDB" id="A0A510KF82"/>
<feature type="domain" description="Methyltransferase small" evidence="3">
    <location>
        <begin position="27"/>
        <end position="203"/>
    </location>
</feature>
<dbReference type="EMBL" id="AP019835">
    <property type="protein sequence ID" value="BBM50336.1"/>
    <property type="molecule type" value="Genomic_DNA"/>
</dbReference>
<dbReference type="SUPFAM" id="SSF53335">
    <property type="entry name" value="S-adenosyl-L-methionine-dependent methyltransferases"/>
    <property type="match status" value="1"/>
</dbReference>
<dbReference type="InterPro" id="IPR046977">
    <property type="entry name" value="RsmC/RlmG"/>
</dbReference>
<evidence type="ECO:0000259" key="3">
    <source>
        <dbReference type="Pfam" id="PF05175"/>
    </source>
</evidence>
<evidence type="ECO:0000313" key="5">
    <source>
        <dbReference type="Proteomes" id="UP000321501"/>
    </source>
</evidence>
<reference evidence="4 5" key="1">
    <citation type="submission" date="2019-07" db="EMBL/GenBank/DDBJ databases">
        <title>Complete Genome Sequence of Leptotrichia wadei Strain JMUB3934.</title>
        <authorList>
            <person name="Watanabe S."/>
            <person name="Cui L."/>
        </authorList>
    </citation>
    <scope>NUCLEOTIDE SEQUENCE [LARGE SCALE GENOMIC DNA]</scope>
    <source>
        <strain evidence="4 5">JMUB3934</strain>
    </source>
</reference>
<dbReference type="PANTHER" id="PTHR47816">
    <property type="entry name" value="RIBOSOMAL RNA SMALL SUBUNIT METHYLTRANSFERASE C"/>
    <property type="match status" value="1"/>
</dbReference>
<proteinExistence type="predicted"/>